<dbReference type="Gramene" id="TraesCS1A02G013200.1">
    <property type="protein sequence ID" value="TraesCS1A02G013200.1"/>
    <property type="gene ID" value="TraesCS1A02G013200"/>
</dbReference>
<dbReference type="Gramene" id="TraesROB_scaffold_134121_01G000200.1">
    <property type="protein sequence ID" value="TraesROB_scaffold_134121_01G000200.1"/>
    <property type="gene ID" value="TraesROB_scaffold_134121_01G000200"/>
</dbReference>
<dbReference type="SMART" id="SM00248">
    <property type="entry name" value="ANK"/>
    <property type="match status" value="7"/>
</dbReference>
<dbReference type="SMR" id="A0A3B5XTE0"/>
<dbReference type="PROSITE" id="PS50297">
    <property type="entry name" value="ANK_REP_REGION"/>
    <property type="match status" value="1"/>
</dbReference>
<dbReference type="Pfam" id="PF12796">
    <property type="entry name" value="Ank_2"/>
    <property type="match status" value="2"/>
</dbReference>
<dbReference type="RefSeq" id="XP_044344814.1">
    <property type="nucleotide sequence ID" value="XM_044488879.1"/>
</dbReference>
<feature type="transmembrane region" description="Helical" evidence="8">
    <location>
        <begin position="623"/>
        <end position="650"/>
    </location>
</feature>
<dbReference type="Gramene" id="TraesCLE_scaffold_108431_01G000200.1">
    <property type="protein sequence ID" value="TraesCLE_scaffold_108431_01G000200.1"/>
    <property type="gene ID" value="TraesCLE_scaffold_108431_01G000200"/>
</dbReference>
<dbReference type="GO" id="GO:0016020">
    <property type="term" value="C:membrane"/>
    <property type="evidence" value="ECO:0000318"/>
    <property type="project" value="GO_Central"/>
</dbReference>
<dbReference type="Pfam" id="PF13962">
    <property type="entry name" value="PGG"/>
    <property type="match status" value="1"/>
</dbReference>
<feature type="transmembrane region" description="Helical" evidence="8">
    <location>
        <begin position="552"/>
        <end position="575"/>
    </location>
</feature>
<keyword evidence="5 7" id="KW-0040">ANK repeat</keyword>
<keyword evidence="3" id="KW-0677">Repeat</keyword>
<evidence type="ECO:0000256" key="5">
    <source>
        <dbReference type="ARBA" id="ARBA00023043"/>
    </source>
</evidence>
<dbReference type="Gramene" id="TraesSTA1A03G00004870.1">
    <property type="protein sequence ID" value="TraesSTA1A03G00004870.1"/>
    <property type="gene ID" value="TraesSTA1A03G00004870"/>
</dbReference>
<dbReference type="Gramene" id="TraesCS1A03G0032500.1">
    <property type="protein sequence ID" value="TraesCS1A03G0032500.1.CDS"/>
    <property type="gene ID" value="TraesCS1A03G0032500"/>
</dbReference>
<sequence>MELQNDRRDRSSMESAQDLVRKFRSLLQLMAARSGDYETPEDAAVTAAMLAGWHRDVVIDLAAASEGDTQLHRAAAGGDGVCYRRCVALACDGDSSRLLACNGDGDTPLHCAARAGHTGMVKHLIGLAQGDGQDDGEMAKTMVRMQNNRGETALHEAIRSGYEKDVKTMVEDLLAVDNQLVCLEAFDGTSPLFLAVSLGQHWLASWLYEWGHKKLSYSGPEGQNALHAAALDGFRHNTGIAKRLLHWNNSLARQADNSGSTPLHFAASAQDPTLELFLFVFGDQGFESHSPLSLTTLPKKWVYKFYKWREHPTFLLVDANPHSAFQPDRNSLYPVHVAASAGSLVPIIILLCHSPGCAGLRDNQGRTFLHIAVEKKKHNIVWFVARRLDNKAIMNIQDYNGNTAMHLAVGGGSWDIFKILIGNKHVCLNLTNKEGETPMDIALSNVTPTGFYFGMHARRRILVTLTLANGKNSFCRRDLFLDQHVPKLNEKEESDKITSFAQIVGVGSVLVATATFAATFTMPGGPNSTDPKIPPNGRGGTPTLAGLYAFDAFVISNTLAFICSTLATFSLVYTGVATVDIEKRIKLVAFSLALLISAARSFCAAFAFAIYVMLPPTVAHGTAMAACVMTVLALMDAFWFMWAIVTDTIVLVRREDWRSMPKRLMKLAARILINTVYVFWPYIVIFGLLAIKSITGRQETSAPAGTPTQGL</sequence>
<organism evidence="10">
    <name type="scientific">Triticum aestivum</name>
    <name type="common">Wheat</name>
    <dbReference type="NCBI Taxonomy" id="4565"/>
    <lineage>
        <taxon>Eukaryota</taxon>
        <taxon>Viridiplantae</taxon>
        <taxon>Streptophyta</taxon>
        <taxon>Embryophyta</taxon>
        <taxon>Tracheophyta</taxon>
        <taxon>Spermatophyta</taxon>
        <taxon>Magnoliopsida</taxon>
        <taxon>Liliopsida</taxon>
        <taxon>Poales</taxon>
        <taxon>Poaceae</taxon>
        <taxon>BOP clade</taxon>
        <taxon>Pooideae</taxon>
        <taxon>Triticodae</taxon>
        <taxon>Triticeae</taxon>
        <taxon>Triticinae</taxon>
        <taxon>Triticum</taxon>
    </lineage>
</organism>
<dbReference type="InterPro" id="IPR036770">
    <property type="entry name" value="Ankyrin_rpt-contain_sf"/>
</dbReference>
<dbReference type="OMA" id="ITGHERI"/>
<dbReference type="EnsemblPlants" id="TraesCS1A02G013200.1">
    <property type="protein sequence ID" value="TraesCS1A02G013200.1"/>
    <property type="gene ID" value="TraesCS1A02G013200"/>
</dbReference>
<proteinExistence type="predicted"/>
<reference evidence="10" key="1">
    <citation type="submission" date="2018-08" db="EMBL/GenBank/DDBJ databases">
        <authorList>
            <person name="Rossello M."/>
        </authorList>
    </citation>
    <scope>NUCLEOTIDE SEQUENCE [LARGE SCALE GENOMIC DNA]</scope>
    <source>
        <strain evidence="10">cv. Chinese Spring</strain>
    </source>
</reference>
<accession>A0A3B5XTE0</accession>
<dbReference type="SUPFAM" id="SSF48403">
    <property type="entry name" value="Ankyrin repeat"/>
    <property type="match status" value="1"/>
</dbReference>
<evidence type="ECO:0000256" key="8">
    <source>
        <dbReference type="SAM" id="Phobius"/>
    </source>
</evidence>
<evidence type="ECO:0000256" key="6">
    <source>
        <dbReference type="ARBA" id="ARBA00023136"/>
    </source>
</evidence>
<evidence type="ECO:0000256" key="3">
    <source>
        <dbReference type="ARBA" id="ARBA00022737"/>
    </source>
</evidence>
<gene>
    <name evidence="10" type="primary">LOC123065601</name>
</gene>
<dbReference type="STRING" id="4565.A0A3B5XTE0"/>
<feature type="domain" description="PGG" evidence="9">
    <location>
        <begin position="501"/>
        <end position="612"/>
    </location>
</feature>
<dbReference type="InterPro" id="IPR002110">
    <property type="entry name" value="Ankyrin_rpt"/>
</dbReference>
<dbReference type="PROSITE" id="PS50088">
    <property type="entry name" value="ANK_REPEAT"/>
    <property type="match status" value="1"/>
</dbReference>
<protein>
    <recommendedName>
        <fullName evidence="9">PGG domain-containing protein</fullName>
    </recommendedName>
</protein>
<feature type="transmembrane region" description="Helical" evidence="8">
    <location>
        <begin position="671"/>
        <end position="691"/>
    </location>
</feature>
<evidence type="ECO:0000313" key="11">
    <source>
        <dbReference type="Proteomes" id="UP000019116"/>
    </source>
</evidence>
<evidence type="ECO:0000259" key="9">
    <source>
        <dbReference type="Pfam" id="PF13962"/>
    </source>
</evidence>
<feature type="transmembrane region" description="Helical" evidence="8">
    <location>
        <begin position="500"/>
        <end position="522"/>
    </location>
</feature>
<feature type="transmembrane region" description="Helical" evidence="8">
    <location>
        <begin position="587"/>
        <end position="611"/>
    </location>
</feature>
<reference evidence="10" key="2">
    <citation type="submission" date="2018-10" db="UniProtKB">
        <authorList>
            <consortium name="EnsemblPlants"/>
        </authorList>
    </citation>
    <scope>IDENTIFICATION</scope>
</reference>
<dbReference type="Pfam" id="PF13857">
    <property type="entry name" value="Ank_5"/>
    <property type="match status" value="1"/>
</dbReference>
<dbReference type="Proteomes" id="UP000019116">
    <property type="component" value="Chromosome 1A"/>
</dbReference>
<dbReference type="Gramene" id="TraesLDM1A03G00005020.1">
    <property type="protein sequence ID" value="TraesLDM1A03G00005020.1"/>
    <property type="gene ID" value="TraesLDM1A03G00005020"/>
</dbReference>
<dbReference type="PANTHER" id="PTHR24186">
    <property type="entry name" value="PROTEIN PHOSPHATASE 1 REGULATORY SUBUNIT"/>
    <property type="match status" value="1"/>
</dbReference>
<evidence type="ECO:0000256" key="1">
    <source>
        <dbReference type="ARBA" id="ARBA00004141"/>
    </source>
</evidence>
<feature type="repeat" description="ANK" evidence="7">
    <location>
        <begin position="104"/>
        <end position="125"/>
    </location>
</feature>
<dbReference type="Gramene" id="TraesCAD_scaffold_067239_01G000300.1">
    <property type="protein sequence ID" value="TraesCAD_scaffold_067239_01G000300.1"/>
    <property type="gene ID" value="TraesCAD_scaffold_067239_01G000300"/>
</dbReference>
<dbReference type="GeneID" id="123065601"/>
<comment type="subcellular location">
    <subcellularLocation>
        <location evidence="1">Membrane</location>
        <topology evidence="1">Multi-pass membrane protein</topology>
    </subcellularLocation>
</comment>
<keyword evidence="4 8" id="KW-1133">Transmembrane helix</keyword>
<evidence type="ECO:0000256" key="4">
    <source>
        <dbReference type="ARBA" id="ARBA00022989"/>
    </source>
</evidence>
<dbReference type="PANTHER" id="PTHR24186:SF50">
    <property type="entry name" value="ANKYRIN REPEAT-CONTAINING PROTEIN ITN1-LIKE ISOFORM X1"/>
    <property type="match status" value="1"/>
</dbReference>
<evidence type="ECO:0000256" key="2">
    <source>
        <dbReference type="ARBA" id="ARBA00022692"/>
    </source>
</evidence>
<dbReference type="OrthoDB" id="1847170at2759"/>
<keyword evidence="6 8" id="KW-0472">Membrane</keyword>
<name>A0A3B5XTE0_WHEAT</name>
<dbReference type="AlphaFoldDB" id="A0A3B5XTE0"/>
<dbReference type="Gramene" id="TraesRN1A0100029000.1">
    <property type="protein sequence ID" value="TraesRN1A0100029000.1"/>
    <property type="gene ID" value="TraesRN1A0100029000"/>
</dbReference>
<dbReference type="Gene3D" id="1.25.40.20">
    <property type="entry name" value="Ankyrin repeat-containing domain"/>
    <property type="match status" value="3"/>
</dbReference>
<dbReference type="InterPro" id="IPR026961">
    <property type="entry name" value="PGG_dom"/>
</dbReference>
<keyword evidence="2 8" id="KW-0812">Transmembrane</keyword>
<dbReference type="KEGG" id="taes:123065601"/>
<evidence type="ECO:0000256" key="7">
    <source>
        <dbReference type="PROSITE-ProRule" id="PRU00023"/>
    </source>
</evidence>
<evidence type="ECO:0000313" key="10">
    <source>
        <dbReference type="EnsemblPlants" id="TraesCS1A02G013200.1"/>
    </source>
</evidence>
<keyword evidence="11" id="KW-1185">Reference proteome</keyword>